<accession>A0A840Y4P0</accession>
<evidence type="ECO:0000313" key="1">
    <source>
        <dbReference type="EMBL" id="MBB5694740.1"/>
    </source>
</evidence>
<reference evidence="1 2" key="1">
    <citation type="submission" date="2020-08" db="EMBL/GenBank/DDBJ databases">
        <title>Genomic Encyclopedia of Type Strains, Phase IV (KMG-IV): sequencing the most valuable type-strain genomes for metagenomic binning, comparative biology and taxonomic classification.</title>
        <authorList>
            <person name="Goeker M."/>
        </authorList>
    </citation>
    <scope>NUCLEOTIDE SEQUENCE [LARGE SCALE GENOMIC DNA]</scope>
    <source>
        <strain evidence="1 2">DSM 25622</strain>
    </source>
</reference>
<protein>
    <submittedName>
        <fullName evidence="1">Phosphohistidine phosphatase SixA</fullName>
    </submittedName>
</protein>
<dbReference type="Gene3D" id="3.40.50.1240">
    <property type="entry name" value="Phosphoglycerate mutase-like"/>
    <property type="match status" value="1"/>
</dbReference>
<dbReference type="CDD" id="cd07040">
    <property type="entry name" value="HP"/>
    <property type="match status" value="1"/>
</dbReference>
<dbReference type="RefSeq" id="WP_184519334.1">
    <property type="nucleotide sequence ID" value="NZ_JACIJD010000012.1"/>
</dbReference>
<dbReference type="Pfam" id="PF00300">
    <property type="entry name" value="His_Phos_1"/>
    <property type="match status" value="1"/>
</dbReference>
<proteinExistence type="predicted"/>
<dbReference type="SUPFAM" id="SSF53254">
    <property type="entry name" value="Phosphoglycerate mutase-like"/>
    <property type="match status" value="1"/>
</dbReference>
<organism evidence="1 2">
    <name type="scientific">Muricoccus pecuniae</name>
    <dbReference type="NCBI Taxonomy" id="693023"/>
    <lineage>
        <taxon>Bacteria</taxon>
        <taxon>Pseudomonadati</taxon>
        <taxon>Pseudomonadota</taxon>
        <taxon>Alphaproteobacteria</taxon>
        <taxon>Acetobacterales</taxon>
        <taxon>Roseomonadaceae</taxon>
        <taxon>Muricoccus</taxon>
    </lineage>
</organism>
<name>A0A840Y4P0_9PROT</name>
<dbReference type="InterPro" id="IPR013078">
    <property type="entry name" value="His_Pase_superF_clade-1"/>
</dbReference>
<sequence length="233" mass="24252">MTAAPPSLSRRGRALGGGRRSLIALLSSASLARPARALDAAPLTPDLPAGAALLDRIRRGGTVLFIRHADTAGEPCDRSFVIGDRAGQRNISPAGRAQAAELGRRIAALGIPLMKPVLASPVFRGRDTAELAFGAAEVTVTDGLMADDYAGPRLSWVLAEHRRLLSEPVPAGTNRVLVGHRGPVQILLGEPVAGTRLPEAGIFVAEPDPGRGFRELGILALVPPLNGGNPSCR</sequence>
<dbReference type="InterPro" id="IPR029033">
    <property type="entry name" value="His_PPase_superfam"/>
</dbReference>
<comment type="caution">
    <text evidence="1">The sequence shown here is derived from an EMBL/GenBank/DDBJ whole genome shotgun (WGS) entry which is preliminary data.</text>
</comment>
<dbReference type="EMBL" id="JACIJD010000012">
    <property type="protein sequence ID" value="MBB5694740.1"/>
    <property type="molecule type" value="Genomic_DNA"/>
</dbReference>
<dbReference type="AlphaFoldDB" id="A0A840Y4P0"/>
<gene>
    <name evidence="1" type="ORF">FHS87_002792</name>
</gene>
<evidence type="ECO:0000313" key="2">
    <source>
        <dbReference type="Proteomes" id="UP000580654"/>
    </source>
</evidence>
<keyword evidence="2" id="KW-1185">Reference proteome</keyword>
<dbReference type="Proteomes" id="UP000580654">
    <property type="component" value="Unassembled WGS sequence"/>
</dbReference>